<keyword evidence="8 19" id="KW-0472">Membrane</keyword>
<evidence type="ECO:0000256" key="5">
    <source>
        <dbReference type="ARBA" id="ARBA00022553"/>
    </source>
</evidence>
<comment type="catalytic activity">
    <reaction evidence="12">
        <text>L-histidine(out) + L-arginine(in) = L-histidine(in) + L-arginine(out)</text>
        <dbReference type="Rhea" id="RHEA:71063"/>
        <dbReference type="ChEBI" id="CHEBI:32682"/>
        <dbReference type="ChEBI" id="CHEBI:57595"/>
    </reaction>
    <physiologicalReaction direction="left-to-right" evidence="12">
        <dbReference type="Rhea" id="RHEA:71064"/>
    </physiologicalReaction>
</comment>
<evidence type="ECO:0000256" key="8">
    <source>
        <dbReference type="ARBA" id="ARBA00023136"/>
    </source>
</evidence>
<dbReference type="PIRSF" id="PIRSF006060">
    <property type="entry name" value="AA_transporter"/>
    <property type="match status" value="1"/>
</dbReference>
<comment type="catalytic activity">
    <reaction evidence="18">
        <text>L-phenylalanine(out) + L-arginine(in) = L-phenylalanine(in) + L-arginine(out)</text>
        <dbReference type="Rhea" id="RHEA:71067"/>
        <dbReference type="ChEBI" id="CHEBI:32682"/>
        <dbReference type="ChEBI" id="CHEBI:58095"/>
    </reaction>
    <physiologicalReaction direction="left-to-right" evidence="18">
        <dbReference type="Rhea" id="RHEA:71068"/>
    </physiologicalReaction>
</comment>
<dbReference type="InParanoid" id="A0A3P8VU66"/>
<evidence type="ECO:0000256" key="4">
    <source>
        <dbReference type="ARBA" id="ARBA00022475"/>
    </source>
</evidence>
<feature type="transmembrane region" description="Helical" evidence="19">
    <location>
        <begin position="288"/>
        <end position="313"/>
    </location>
</feature>
<evidence type="ECO:0000256" key="3">
    <source>
        <dbReference type="ARBA" id="ARBA00022448"/>
    </source>
</evidence>
<keyword evidence="5" id="KW-0597">Phosphoprotein</keyword>
<feature type="transmembrane region" description="Helical" evidence="19">
    <location>
        <begin position="250"/>
        <end position="268"/>
    </location>
</feature>
<dbReference type="AlphaFoldDB" id="A0A3P8VU66"/>
<keyword evidence="3" id="KW-0813">Transport</keyword>
<dbReference type="InterPro" id="IPR002293">
    <property type="entry name" value="AA/rel_permease1"/>
</dbReference>
<evidence type="ECO:0000256" key="13">
    <source>
        <dbReference type="ARBA" id="ARBA00052179"/>
    </source>
</evidence>
<dbReference type="PANTHER" id="PTHR11785:SF354">
    <property type="entry name" value="B(0,+)-TYPE AMINO ACID TRANSPORTER 1"/>
    <property type="match status" value="1"/>
</dbReference>
<keyword evidence="4" id="KW-1003">Cell membrane</keyword>
<evidence type="ECO:0000256" key="16">
    <source>
        <dbReference type="ARBA" id="ARBA00079910"/>
    </source>
</evidence>
<dbReference type="FunFam" id="1.20.1740.10:FF:000015">
    <property type="entry name" value="B(0,+)-type amino acid transporter 1"/>
    <property type="match status" value="1"/>
</dbReference>
<comment type="similarity">
    <text evidence="2">Belongs to the amino acid-polyamine-organocation (APC) superfamily.</text>
</comment>
<organism evidence="20 21">
    <name type="scientific">Cynoglossus semilaevis</name>
    <name type="common">Tongue sole</name>
    <dbReference type="NCBI Taxonomy" id="244447"/>
    <lineage>
        <taxon>Eukaryota</taxon>
        <taxon>Metazoa</taxon>
        <taxon>Chordata</taxon>
        <taxon>Craniata</taxon>
        <taxon>Vertebrata</taxon>
        <taxon>Euteleostomi</taxon>
        <taxon>Actinopterygii</taxon>
        <taxon>Neopterygii</taxon>
        <taxon>Teleostei</taxon>
        <taxon>Neoteleostei</taxon>
        <taxon>Acanthomorphata</taxon>
        <taxon>Carangaria</taxon>
        <taxon>Pleuronectiformes</taxon>
        <taxon>Pleuronectoidei</taxon>
        <taxon>Cynoglossidae</taxon>
        <taxon>Cynoglossinae</taxon>
        <taxon>Cynoglossus</taxon>
    </lineage>
</organism>
<evidence type="ECO:0000313" key="20">
    <source>
        <dbReference type="Ensembl" id="ENSCSEP00000017887.1"/>
    </source>
</evidence>
<dbReference type="STRING" id="244447.ENSCSEP00000017887"/>
<dbReference type="Pfam" id="PF13520">
    <property type="entry name" value="AA_permease_2"/>
    <property type="match status" value="1"/>
</dbReference>
<comment type="catalytic activity">
    <reaction evidence="11">
        <text>L-cystine(out) + L-arginine(in) = L-cystine(in) + L-arginine(out)</text>
        <dbReference type="Rhea" id="RHEA:71075"/>
        <dbReference type="ChEBI" id="CHEBI:32682"/>
        <dbReference type="ChEBI" id="CHEBI:35491"/>
    </reaction>
    <physiologicalReaction direction="left-to-right" evidence="11">
        <dbReference type="Rhea" id="RHEA:71076"/>
    </physiologicalReaction>
</comment>
<comment type="catalytic activity">
    <reaction evidence="13">
        <text>L-cysteine(out) + L-arginine(in) = L-cysteine(in) + L-arginine(out)</text>
        <dbReference type="Rhea" id="RHEA:71071"/>
        <dbReference type="ChEBI" id="CHEBI:32682"/>
        <dbReference type="ChEBI" id="CHEBI:35235"/>
    </reaction>
    <physiologicalReaction direction="left-to-right" evidence="13">
        <dbReference type="Rhea" id="RHEA:71072"/>
    </physiologicalReaction>
</comment>
<feature type="transmembrane region" description="Helical" evidence="19">
    <location>
        <begin position="218"/>
        <end position="238"/>
    </location>
</feature>
<reference evidence="20" key="3">
    <citation type="submission" date="2025-09" db="UniProtKB">
        <authorList>
            <consortium name="Ensembl"/>
        </authorList>
    </citation>
    <scope>IDENTIFICATION</scope>
</reference>
<evidence type="ECO:0000256" key="9">
    <source>
        <dbReference type="ARBA" id="ARBA00023157"/>
    </source>
</evidence>
<evidence type="ECO:0000256" key="6">
    <source>
        <dbReference type="ARBA" id="ARBA00022692"/>
    </source>
</evidence>
<dbReference type="Gene3D" id="1.20.1740.10">
    <property type="entry name" value="Amino acid/polyamine transporter I"/>
    <property type="match status" value="1"/>
</dbReference>
<evidence type="ECO:0000256" key="14">
    <source>
        <dbReference type="ARBA" id="ARBA00052732"/>
    </source>
</evidence>
<proteinExistence type="inferred from homology"/>
<comment type="subcellular location">
    <subcellularLocation>
        <location evidence="1">Apical cell membrane</location>
        <topology evidence="1">Multi-pass membrane protein</topology>
    </subcellularLocation>
</comment>
<feature type="transmembrane region" description="Helical" evidence="19">
    <location>
        <begin position="185"/>
        <end position="206"/>
    </location>
</feature>
<feature type="transmembrane region" description="Helical" evidence="19">
    <location>
        <begin position="447"/>
        <end position="466"/>
    </location>
</feature>
<protein>
    <recommendedName>
        <fullName evidence="15">b(0,+)-type amino acid transporter 1</fullName>
    </recommendedName>
    <alternativeName>
        <fullName evidence="16">Glycoprotein-associated amino acid transporter b0,+AT1</fullName>
    </alternativeName>
    <alternativeName>
        <fullName evidence="17">Solute carrier family 7 member 9</fullName>
    </alternativeName>
</protein>
<reference evidence="20 21" key="1">
    <citation type="journal article" date="2014" name="Nat. Genet.">
        <title>Whole-genome sequence of a flatfish provides insights into ZW sex chromosome evolution and adaptation to a benthic lifestyle.</title>
        <authorList>
            <person name="Chen S."/>
            <person name="Zhang G."/>
            <person name="Shao C."/>
            <person name="Huang Q."/>
            <person name="Liu G."/>
            <person name="Zhang P."/>
            <person name="Song W."/>
            <person name="An N."/>
            <person name="Chalopin D."/>
            <person name="Volff J.N."/>
            <person name="Hong Y."/>
            <person name="Li Q."/>
            <person name="Sha Z."/>
            <person name="Zhou H."/>
            <person name="Xie M."/>
            <person name="Yu Q."/>
            <person name="Liu Y."/>
            <person name="Xiang H."/>
            <person name="Wang N."/>
            <person name="Wu K."/>
            <person name="Yang C."/>
            <person name="Zhou Q."/>
            <person name="Liao X."/>
            <person name="Yang L."/>
            <person name="Hu Q."/>
            <person name="Zhang J."/>
            <person name="Meng L."/>
            <person name="Jin L."/>
            <person name="Tian Y."/>
            <person name="Lian J."/>
            <person name="Yang J."/>
            <person name="Miao G."/>
            <person name="Liu S."/>
            <person name="Liang Z."/>
            <person name="Yan F."/>
            <person name="Li Y."/>
            <person name="Sun B."/>
            <person name="Zhang H."/>
            <person name="Zhang J."/>
            <person name="Zhu Y."/>
            <person name="Du M."/>
            <person name="Zhao Y."/>
            <person name="Schartl M."/>
            <person name="Tang Q."/>
            <person name="Wang J."/>
        </authorList>
    </citation>
    <scope>NUCLEOTIDE SEQUENCE</scope>
</reference>
<feature type="transmembrane region" description="Helical" evidence="19">
    <location>
        <begin position="62"/>
        <end position="80"/>
    </location>
</feature>
<reference evidence="20" key="2">
    <citation type="submission" date="2025-08" db="UniProtKB">
        <authorList>
            <consortium name="Ensembl"/>
        </authorList>
    </citation>
    <scope>IDENTIFICATION</scope>
</reference>
<keyword evidence="6 19" id="KW-0812">Transmembrane</keyword>
<evidence type="ECO:0000256" key="12">
    <source>
        <dbReference type="ARBA" id="ARBA00051835"/>
    </source>
</evidence>
<evidence type="ECO:0000256" key="19">
    <source>
        <dbReference type="SAM" id="Phobius"/>
    </source>
</evidence>
<comment type="catalytic activity">
    <reaction evidence="10">
        <text>L-lysine(out) + L-arginine(in) = L-lysine(in) + L-arginine(out)</text>
        <dbReference type="Rhea" id="RHEA:70827"/>
        <dbReference type="ChEBI" id="CHEBI:32551"/>
        <dbReference type="ChEBI" id="CHEBI:32682"/>
    </reaction>
    <physiologicalReaction direction="left-to-right" evidence="10">
        <dbReference type="Rhea" id="RHEA:70828"/>
    </physiologicalReaction>
</comment>
<evidence type="ECO:0000256" key="17">
    <source>
        <dbReference type="ARBA" id="ARBA00083296"/>
    </source>
</evidence>
<comment type="catalytic activity">
    <reaction evidence="14">
        <text>L-leucine(out) + L-arginine(in) = L-leucine(in) + L-arginine(out)</text>
        <dbReference type="Rhea" id="RHEA:71059"/>
        <dbReference type="ChEBI" id="CHEBI:32682"/>
        <dbReference type="ChEBI" id="CHEBI:57427"/>
    </reaction>
    <physiologicalReaction direction="left-to-right" evidence="14">
        <dbReference type="Rhea" id="RHEA:71060"/>
    </physiologicalReaction>
</comment>
<evidence type="ECO:0000256" key="1">
    <source>
        <dbReference type="ARBA" id="ARBA00004424"/>
    </source>
</evidence>
<name>A0A3P8VU66_CYNSE</name>
<sequence length="522" mass="56791">MITATRGRGGSLPAATIAVKVVTVGVFGSTVLLNDEPLHEEETSPETISVHNDFSLWTTSPTLHTVGLVSGICLIVGRMIGSGIFISPKSVLLYSGGVGPCLLIWASCGVIATLGALCYAELGTMITKSGGDYSYIMEAFGPVVAYLFSWTTVIVLKPSALAILTLSLAEYAIAPFYPGCTPPVVVTKCLAAAAIMVIVSVNCYSVKLASYVQNIFTAAKLLIIIIITVAGIVLLAQGNTENFLSAFEGPAPPVGEIGLAFYYGFWAYDGWNQLNFITEELKNPFRNLPLAIIIGIPLVAVCYVMVNVAYFTVMTTSEVLLSPAVAVTFGDKVLYPVSWIVPLFVVFSTFGSANGSCFTAGRISYVSGREGHMVKILSYISRKYFTPSPAIIFNGILGIFYLMPADINSLINYFSFAQWMFYGLTSLGLIVMRFTRKDLHRPVKVPIVLPALVVLVSIYLVLAPIIDKPEVEYLYCAIFILSGLLLYYPFVHRKVKWGRTIMRPITIYLQLLMEVVPPEKSE</sequence>
<keyword evidence="7 19" id="KW-1133">Transmembrane helix</keyword>
<evidence type="ECO:0000256" key="15">
    <source>
        <dbReference type="ARBA" id="ARBA00074336"/>
    </source>
</evidence>
<evidence type="ECO:0000256" key="2">
    <source>
        <dbReference type="ARBA" id="ARBA00009523"/>
    </source>
</evidence>
<feature type="transmembrane region" description="Helical" evidence="19">
    <location>
        <begin position="472"/>
        <end position="491"/>
    </location>
</feature>
<dbReference type="GO" id="GO:0016324">
    <property type="term" value="C:apical plasma membrane"/>
    <property type="evidence" value="ECO:0007669"/>
    <property type="project" value="UniProtKB-SubCell"/>
</dbReference>
<feature type="transmembrane region" description="Helical" evidence="19">
    <location>
        <begin position="416"/>
        <end position="435"/>
    </location>
</feature>
<dbReference type="FunCoup" id="A0A3P8VU66">
    <property type="interactions" value="197"/>
</dbReference>
<feature type="transmembrane region" description="Helical" evidence="19">
    <location>
        <begin position="384"/>
        <end position="404"/>
    </location>
</feature>
<keyword evidence="9" id="KW-1015">Disulfide bond</keyword>
<dbReference type="InterPro" id="IPR050598">
    <property type="entry name" value="AminoAcid_Transporter"/>
</dbReference>
<dbReference type="Ensembl" id="ENSCSET00000018107.1">
    <property type="protein sequence ID" value="ENSCSEP00000017887.1"/>
    <property type="gene ID" value="ENSCSEG00000011475.1"/>
</dbReference>
<evidence type="ECO:0000256" key="10">
    <source>
        <dbReference type="ARBA" id="ARBA00051323"/>
    </source>
</evidence>
<accession>A0A3P8VU66</accession>
<evidence type="ECO:0000256" key="7">
    <source>
        <dbReference type="ARBA" id="ARBA00022989"/>
    </source>
</evidence>
<evidence type="ECO:0000256" key="11">
    <source>
        <dbReference type="ARBA" id="ARBA00051814"/>
    </source>
</evidence>
<feature type="transmembrane region" description="Helical" evidence="19">
    <location>
        <begin position="92"/>
        <end position="115"/>
    </location>
</feature>
<evidence type="ECO:0000313" key="21">
    <source>
        <dbReference type="Proteomes" id="UP000265120"/>
    </source>
</evidence>
<keyword evidence="21" id="KW-1185">Reference proteome</keyword>
<dbReference type="PANTHER" id="PTHR11785">
    <property type="entry name" value="AMINO ACID TRANSPORTER"/>
    <property type="match status" value="1"/>
</dbReference>
<evidence type="ECO:0000256" key="18">
    <source>
        <dbReference type="ARBA" id="ARBA00093193"/>
    </source>
</evidence>
<feature type="transmembrane region" description="Helical" evidence="19">
    <location>
        <begin position="135"/>
        <end position="156"/>
    </location>
</feature>
<dbReference type="GO" id="GO:0015179">
    <property type="term" value="F:L-amino acid transmembrane transporter activity"/>
    <property type="evidence" value="ECO:0007669"/>
    <property type="project" value="TreeGrafter"/>
</dbReference>
<feature type="transmembrane region" description="Helical" evidence="19">
    <location>
        <begin position="333"/>
        <end position="363"/>
    </location>
</feature>
<dbReference type="Proteomes" id="UP000265120">
    <property type="component" value="Chromosome 5"/>
</dbReference>
<dbReference type="GeneTree" id="ENSGT00940000156370"/>